<dbReference type="PANTHER" id="PTHR22642:SF2">
    <property type="entry name" value="PROTEIN LONG AFTER FAR-RED 3"/>
    <property type="match status" value="1"/>
</dbReference>
<dbReference type="InterPro" id="IPR013108">
    <property type="entry name" value="Amidohydro_3"/>
</dbReference>
<dbReference type="InterPro" id="IPR011059">
    <property type="entry name" value="Metal-dep_hydrolase_composite"/>
</dbReference>
<dbReference type="InterPro" id="IPR033932">
    <property type="entry name" value="YtcJ-like"/>
</dbReference>
<dbReference type="GO" id="GO:0016787">
    <property type="term" value="F:hydrolase activity"/>
    <property type="evidence" value="ECO:0007669"/>
    <property type="project" value="UniProtKB-KW"/>
</dbReference>
<feature type="domain" description="Amidohydrolase 3" evidence="1">
    <location>
        <begin position="87"/>
        <end position="582"/>
    </location>
</feature>
<dbReference type="Proteomes" id="UP001555826">
    <property type="component" value="Unassembled WGS sequence"/>
</dbReference>
<keyword evidence="3" id="KW-1185">Reference proteome</keyword>
<dbReference type="Gene3D" id="3.20.20.140">
    <property type="entry name" value="Metal-dependent hydrolases"/>
    <property type="match status" value="1"/>
</dbReference>
<accession>A0ABV3PBQ2</accession>
<reference evidence="2 3" key="1">
    <citation type="submission" date="2024-07" db="EMBL/GenBank/DDBJ databases">
        <authorList>
            <person name="Thanompreechachai J."/>
            <person name="Duangmal K."/>
        </authorList>
    </citation>
    <scope>NUCLEOTIDE SEQUENCE [LARGE SCALE GENOMIC DNA]</scope>
    <source>
        <strain evidence="2 3">KCTC 19886</strain>
    </source>
</reference>
<protein>
    <submittedName>
        <fullName evidence="2">Amidohydrolase</fullName>
        <ecNumber evidence="2">3.5.-.-</ecNumber>
    </submittedName>
</protein>
<dbReference type="PANTHER" id="PTHR22642">
    <property type="entry name" value="IMIDAZOLONEPROPIONASE"/>
    <property type="match status" value="1"/>
</dbReference>
<dbReference type="Gene3D" id="3.10.310.70">
    <property type="match status" value="1"/>
</dbReference>
<dbReference type="Gene3D" id="2.30.40.10">
    <property type="entry name" value="Urease, subunit C, domain 1"/>
    <property type="match status" value="1"/>
</dbReference>
<organism evidence="2 3">
    <name type="scientific">Kineococcus endophyticus</name>
    <dbReference type="NCBI Taxonomy" id="1181883"/>
    <lineage>
        <taxon>Bacteria</taxon>
        <taxon>Bacillati</taxon>
        <taxon>Actinomycetota</taxon>
        <taxon>Actinomycetes</taxon>
        <taxon>Kineosporiales</taxon>
        <taxon>Kineosporiaceae</taxon>
        <taxon>Kineococcus</taxon>
    </lineage>
</organism>
<dbReference type="Pfam" id="PF07969">
    <property type="entry name" value="Amidohydro_3"/>
    <property type="match status" value="1"/>
</dbReference>
<name>A0ABV3PBQ2_9ACTN</name>
<dbReference type="SUPFAM" id="SSF51338">
    <property type="entry name" value="Composite domain of metallo-dependent hydrolases"/>
    <property type="match status" value="1"/>
</dbReference>
<dbReference type="InterPro" id="IPR032466">
    <property type="entry name" value="Metal_Hydrolase"/>
</dbReference>
<dbReference type="SUPFAM" id="SSF51556">
    <property type="entry name" value="Metallo-dependent hydrolases"/>
    <property type="match status" value="1"/>
</dbReference>
<gene>
    <name evidence="2" type="ORF">AB1207_20165</name>
</gene>
<evidence type="ECO:0000313" key="2">
    <source>
        <dbReference type="EMBL" id="MEW9267073.1"/>
    </source>
</evidence>
<sequence>MEPLDTTAPPRRQVILGAAAAVTLAAADIDPDGHPRPADLVLRGGQVLTLDGAGPETATALAVRDGAVVHVGDDESVVAWTGPCTHVVDLAGRTALPGINDSHLHLLRTGLAMPPRTIDVGAAVGGTVPAAVAAVAAAVATAPRGGWIRGKGWNEDLLGRAPTAADLDAVSPDNPVVLLDWSNHQLWVNSAALVLAGVDASTPVPAGGEVVLDSSGRPTGVLRETAMALVTATVPPFTRDEQRQAIEDAAAAVVAVGITSVTEPGIGTVARELYEELARAGTLPLRVTALLSRPDDTYPVDVDGVLDVLQGNVPARDVDPRRFAVRGVKLRADGVPIASRTAWMHEEYVGGGRGSLVTTGADDAAKVAHLAQMVRTVHETGYQIGVHATGDAAIDAVVAAFTAGGRTNPARHYVVHGDFTSPATLAVMAEHGIGVNFNPAIRALIADSQPAVVGEARAAQQVPFASALEAQVPTAASSDSPNVSYDWRAGVVSAVLREGGSGAVSGPEQRVGLLDALRAFTTAGAWQDHAEQWKGRLAPGFAADVCVLSERLLDDEGRPAFPLEQFPQVGVDLVVVGGVVVHDAADVAHRAAPAGSWQQHPHPGSVCASC</sequence>
<proteinExistence type="predicted"/>
<keyword evidence="2" id="KW-0378">Hydrolase</keyword>
<evidence type="ECO:0000259" key="1">
    <source>
        <dbReference type="Pfam" id="PF07969"/>
    </source>
</evidence>
<dbReference type="CDD" id="cd01300">
    <property type="entry name" value="YtcJ_like"/>
    <property type="match status" value="1"/>
</dbReference>
<dbReference type="EC" id="3.5.-.-" evidence="2"/>
<evidence type="ECO:0000313" key="3">
    <source>
        <dbReference type="Proteomes" id="UP001555826"/>
    </source>
</evidence>
<comment type="caution">
    <text evidence="2">The sequence shown here is derived from an EMBL/GenBank/DDBJ whole genome shotgun (WGS) entry which is preliminary data.</text>
</comment>
<dbReference type="EMBL" id="JBFNQN010000015">
    <property type="protein sequence ID" value="MEW9267073.1"/>
    <property type="molecule type" value="Genomic_DNA"/>
</dbReference>
<dbReference type="RefSeq" id="WP_367640263.1">
    <property type="nucleotide sequence ID" value="NZ_JBFNQN010000015.1"/>
</dbReference>